<evidence type="ECO:0000313" key="1">
    <source>
        <dbReference type="EMBL" id="AGY48289.1"/>
    </source>
</evidence>
<accession>U5PWI5</accession>
<proteinExistence type="predicted"/>
<dbReference type="SUPFAM" id="SSF101386">
    <property type="entry name" value="all-alpha NTP pyrophosphatases"/>
    <property type="match status" value="1"/>
</dbReference>
<name>U5PWI5_9CAUD</name>
<sequence>MVINYRLVQNHKGAVRMNLKELFEIQAGLDAEILKNHPMPDIEELMEKLHTALLVELGEMMNEYRRFKFWSNDREPRTKAECRSCKGKGFITVKWKAEDNQLYQTINDCEECNLTGKCDYLLKELVDGLHFILSLGLKFENMFDEPLRNTDFKVYKTPHLSIEHHFLGLMLTDWSSTPYSLVKGMCQFIGFSEMLGYTWEQVREAYLIKNQENHYRQMNGY</sequence>
<dbReference type="GeneID" id="17959923"/>
<dbReference type="RefSeq" id="YP_008771366.1">
    <property type="nucleotide sequence ID" value="NC_022770.1"/>
</dbReference>
<organism evidence="1 2">
    <name type="scientific">Bacillus phage Pony</name>
    <dbReference type="NCBI Taxonomy" id="1406789"/>
    <lineage>
        <taxon>Viruses</taxon>
        <taxon>Duplodnaviria</taxon>
        <taxon>Heunggongvirae</taxon>
        <taxon>Uroviricota</taxon>
        <taxon>Caudoviricetes</taxon>
        <taxon>Pagevirus</taxon>
        <taxon>Pagevirus pony</taxon>
    </lineage>
</organism>
<dbReference type="EMBL" id="KF669660">
    <property type="protein sequence ID" value="AGY48289.1"/>
    <property type="molecule type" value="Genomic_DNA"/>
</dbReference>
<dbReference type="Proteomes" id="UP000017659">
    <property type="component" value="Segment"/>
</dbReference>
<protein>
    <submittedName>
        <fullName evidence="1">dUTPase</fullName>
    </submittedName>
</protein>
<dbReference type="InterPro" id="IPR014871">
    <property type="entry name" value="dUTPase/dCTP_pyrophosphatase"/>
</dbReference>
<dbReference type="Pfam" id="PF08761">
    <property type="entry name" value="dUTPase_2"/>
    <property type="match status" value="2"/>
</dbReference>
<dbReference type="KEGG" id="vg:17959923"/>
<dbReference type="Gene3D" id="1.10.4010.10">
    <property type="entry name" value="Type II deoxyuridine triphosphatase"/>
    <property type="match status" value="1"/>
</dbReference>
<dbReference type="CDD" id="cd11527">
    <property type="entry name" value="NTP-PPase_dUTPase"/>
    <property type="match status" value="1"/>
</dbReference>
<keyword evidence="2" id="KW-1185">Reference proteome</keyword>
<gene>
    <name evidence="1" type="ORF">Pony_48</name>
</gene>
<dbReference type="OrthoDB" id="7271at10239"/>
<reference evidence="1 2" key="1">
    <citation type="journal article" date="2013" name="Genome Announc.">
        <title>Complete Genome of Bacillus megaterium Podophage Pony.</title>
        <authorList>
            <person name="Khatemi B.E."/>
            <person name="Chung On C.C."/>
            <person name="Chamakura K.R."/>
            <person name="Kuty Everett G.F."/>
        </authorList>
    </citation>
    <scope>NUCLEOTIDE SEQUENCE [LARGE SCALE GENOMIC DNA]</scope>
</reference>
<evidence type="ECO:0000313" key="2">
    <source>
        <dbReference type="Proteomes" id="UP000017659"/>
    </source>
</evidence>